<dbReference type="AlphaFoldDB" id="A0A438JSA6"/>
<organism evidence="10 11">
    <name type="scientific">Vitis vinifera</name>
    <name type="common">Grape</name>
    <dbReference type="NCBI Taxonomy" id="29760"/>
    <lineage>
        <taxon>Eukaryota</taxon>
        <taxon>Viridiplantae</taxon>
        <taxon>Streptophyta</taxon>
        <taxon>Embryophyta</taxon>
        <taxon>Tracheophyta</taxon>
        <taxon>Spermatophyta</taxon>
        <taxon>Magnoliopsida</taxon>
        <taxon>eudicotyledons</taxon>
        <taxon>Gunneridae</taxon>
        <taxon>Pentapetalae</taxon>
        <taxon>rosids</taxon>
        <taxon>Vitales</taxon>
        <taxon>Vitaceae</taxon>
        <taxon>Viteae</taxon>
        <taxon>Vitis</taxon>
    </lineage>
</organism>
<evidence type="ECO:0000313" key="11">
    <source>
        <dbReference type="Proteomes" id="UP000288805"/>
    </source>
</evidence>
<dbReference type="SUPFAM" id="SSF52540">
    <property type="entry name" value="P-loop containing nucleoside triphosphate hydrolases"/>
    <property type="match status" value="1"/>
</dbReference>
<proteinExistence type="inferred from homology"/>
<evidence type="ECO:0000256" key="5">
    <source>
        <dbReference type="PROSITE-ProRule" id="PRU00552"/>
    </source>
</evidence>
<comment type="similarity">
    <text evidence="6">Belongs to the DEAD box helicase family.</text>
</comment>
<evidence type="ECO:0000256" key="6">
    <source>
        <dbReference type="RuleBase" id="RU365068"/>
    </source>
</evidence>
<keyword evidence="6" id="KW-0694">RNA-binding</keyword>
<sequence>MVGGGGGKKGGLVLVGWFGFALKVTSGDTPYTSASTFEDLNLSPELLRGIYSEMKFERPSKIQAISLPMILTPPYKNLIAQAHNGSGKTTCFVLGMLSRVDPKLQVPQALCICPTRELAIQNLEVLRKMGKHTGIESECAIPMDSANYTSISQRPPVKAQVVIGTPGTVKKWMSHRKLGISNMKILVFDEADHMLAEVGSVGMFTWTHLGSKKGK</sequence>
<feature type="domain" description="DEAD-box RNA helicase Q" evidence="9">
    <location>
        <begin position="35"/>
        <end position="64"/>
    </location>
</feature>
<evidence type="ECO:0000259" key="9">
    <source>
        <dbReference type="PROSITE" id="PS51195"/>
    </source>
</evidence>
<keyword evidence="4 6" id="KW-0067">ATP-binding</keyword>
<dbReference type="Proteomes" id="UP000288805">
    <property type="component" value="Unassembled WGS sequence"/>
</dbReference>
<dbReference type="PANTHER" id="PTHR24031">
    <property type="entry name" value="RNA HELICASE"/>
    <property type="match status" value="1"/>
</dbReference>
<dbReference type="PROSITE" id="PS51195">
    <property type="entry name" value="Q_MOTIF"/>
    <property type="match status" value="1"/>
</dbReference>
<dbReference type="PROSITE" id="PS51192">
    <property type="entry name" value="HELICASE_ATP_BIND_1"/>
    <property type="match status" value="1"/>
</dbReference>
<comment type="catalytic activity">
    <reaction evidence="6">
        <text>ATP + H2O = ADP + phosphate + H(+)</text>
        <dbReference type="Rhea" id="RHEA:13065"/>
        <dbReference type="ChEBI" id="CHEBI:15377"/>
        <dbReference type="ChEBI" id="CHEBI:15378"/>
        <dbReference type="ChEBI" id="CHEBI:30616"/>
        <dbReference type="ChEBI" id="CHEBI:43474"/>
        <dbReference type="ChEBI" id="CHEBI:456216"/>
        <dbReference type="EC" id="3.6.4.13"/>
    </reaction>
</comment>
<dbReference type="EMBL" id="QGNW01000029">
    <property type="protein sequence ID" value="RVX11844.1"/>
    <property type="molecule type" value="Genomic_DNA"/>
</dbReference>
<evidence type="ECO:0000256" key="7">
    <source>
        <dbReference type="SAM" id="SignalP"/>
    </source>
</evidence>
<protein>
    <recommendedName>
        <fullName evidence="6">ATP-dependent RNA helicase</fullName>
        <ecNumber evidence="6">3.6.4.13</ecNumber>
    </recommendedName>
</protein>
<accession>A0A438JSA6</accession>
<evidence type="ECO:0000256" key="4">
    <source>
        <dbReference type="ARBA" id="ARBA00022840"/>
    </source>
</evidence>
<keyword evidence="3 6" id="KW-0347">Helicase</keyword>
<gene>
    <name evidence="10" type="primary">RH38_1</name>
    <name evidence="10" type="ORF">CK203_009432</name>
</gene>
<dbReference type="GO" id="GO:0003723">
    <property type="term" value="F:RNA binding"/>
    <property type="evidence" value="ECO:0007669"/>
    <property type="project" value="UniProtKB-UniRule"/>
</dbReference>
<dbReference type="InterPro" id="IPR014014">
    <property type="entry name" value="RNA_helicase_DEAD_Q_motif"/>
</dbReference>
<keyword evidence="1 6" id="KW-0547">Nucleotide-binding</keyword>
<feature type="signal peptide" evidence="7">
    <location>
        <begin position="1"/>
        <end position="27"/>
    </location>
</feature>
<keyword evidence="2 6" id="KW-0378">Hydrolase</keyword>
<evidence type="ECO:0000256" key="3">
    <source>
        <dbReference type="ARBA" id="ARBA00022806"/>
    </source>
</evidence>
<dbReference type="InterPro" id="IPR027417">
    <property type="entry name" value="P-loop_NTPase"/>
</dbReference>
<dbReference type="GO" id="GO:0005524">
    <property type="term" value="F:ATP binding"/>
    <property type="evidence" value="ECO:0007669"/>
    <property type="project" value="UniProtKB-UniRule"/>
</dbReference>
<evidence type="ECO:0000259" key="8">
    <source>
        <dbReference type="PROSITE" id="PS51192"/>
    </source>
</evidence>
<dbReference type="Pfam" id="PF00270">
    <property type="entry name" value="DEAD"/>
    <property type="match status" value="1"/>
</dbReference>
<dbReference type="SMART" id="SM00487">
    <property type="entry name" value="DEXDc"/>
    <property type="match status" value="1"/>
</dbReference>
<feature type="short sequence motif" description="Q motif" evidence="5">
    <location>
        <begin position="35"/>
        <end position="64"/>
    </location>
</feature>
<feature type="domain" description="Helicase ATP-binding" evidence="8">
    <location>
        <begin position="69"/>
        <end position="215"/>
    </location>
</feature>
<reference evidence="10 11" key="1">
    <citation type="journal article" date="2018" name="PLoS Genet.">
        <title>Population sequencing reveals clonal diversity and ancestral inbreeding in the grapevine cultivar Chardonnay.</title>
        <authorList>
            <person name="Roach M.J."/>
            <person name="Johnson D.L."/>
            <person name="Bohlmann J."/>
            <person name="van Vuuren H.J."/>
            <person name="Jones S.J."/>
            <person name="Pretorius I.S."/>
            <person name="Schmidt S.A."/>
            <person name="Borneman A.R."/>
        </authorList>
    </citation>
    <scope>NUCLEOTIDE SEQUENCE [LARGE SCALE GENOMIC DNA]</scope>
    <source>
        <strain evidence="11">cv. Chardonnay</strain>
        <tissue evidence="10">Leaf</tissue>
    </source>
</reference>
<feature type="chain" id="PRO_5019217337" description="ATP-dependent RNA helicase" evidence="7">
    <location>
        <begin position="28"/>
        <end position="215"/>
    </location>
</feature>
<keyword evidence="7" id="KW-0732">Signal</keyword>
<evidence type="ECO:0000256" key="2">
    <source>
        <dbReference type="ARBA" id="ARBA00022801"/>
    </source>
</evidence>
<dbReference type="EC" id="3.6.4.13" evidence="6"/>
<comment type="function">
    <text evidence="6">RNA helicase.</text>
</comment>
<evidence type="ECO:0000313" key="10">
    <source>
        <dbReference type="EMBL" id="RVX11844.1"/>
    </source>
</evidence>
<dbReference type="GO" id="GO:0016787">
    <property type="term" value="F:hydrolase activity"/>
    <property type="evidence" value="ECO:0007669"/>
    <property type="project" value="UniProtKB-KW"/>
</dbReference>
<comment type="domain">
    <text evidence="6">The Q motif is unique to and characteristic of the DEAD box family of RNA helicases and controls ATP binding and hydrolysis.</text>
</comment>
<comment type="caution">
    <text evidence="10">The sequence shown here is derived from an EMBL/GenBank/DDBJ whole genome shotgun (WGS) entry which is preliminary data.</text>
</comment>
<dbReference type="Gene3D" id="3.40.50.300">
    <property type="entry name" value="P-loop containing nucleotide triphosphate hydrolases"/>
    <property type="match status" value="1"/>
</dbReference>
<name>A0A438JSA6_VITVI</name>
<dbReference type="InterPro" id="IPR011545">
    <property type="entry name" value="DEAD/DEAH_box_helicase_dom"/>
</dbReference>
<dbReference type="GO" id="GO:0003724">
    <property type="term" value="F:RNA helicase activity"/>
    <property type="evidence" value="ECO:0007669"/>
    <property type="project" value="UniProtKB-EC"/>
</dbReference>
<dbReference type="InterPro" id="IPR014001">
    <property type="entry name" value="Helicase_ATP-bd"/>
</dbReference>
<evidence type="ECO:0000256" key="1">
    <source>
        <dbReference type="ARBA" id="ARBA00022741"/>
    </source>
</evidence>